<dbReference type="Gene3D" id="3.90.215.10">
    <property type="entry name" value="Gamma Fibrinogen, chain A, domain 1"/>
    <property type="match status" value="1"/>
</dbReference>
<proteinExistence type="predicted"/>
<dbReference type="InterPro" id="IPR014716">
    <property type="entry name" value="Fibrinogen_a/b/g_C_1"/>
</dbReference>
<keyword evidence="7" id="KW-0472">Membrane</keyword>
<dbReference type="GO" id="GO:0005201">
    <property type="term" value="F:extracellular matrix structural constituent"/>
    <property type="evidence" value="ECO:0007669"/>
    <property type="project" value="TreeGrafter"/>
</dbReference>
<protein>
    <recommendedName>
        <fullName evidence="8">Fibrinogen C-terminal domain-containing protein</fullName>
    </recommendedName>
</protein>
<accession>A0A819FQN6</accession>
<dbReference type="EMBL" id="CAJNOE010000625">
    <property type="protein sequence ID" value="CAF1292692.1"/>
    <property type="molecule type" value="Genomic_DNA"/>
</dbReference>
<dbReference type="Proteomes" id="UP000663891">
    <property type="component" value="Unassembled WGS sequence"/>
</dbReference>
<dbReference type="Proteomes" id="UP000663868">
    <property type="component" value="Unassembled WGS sequence"/>
</dbReference>
<keyword evidence="3" id="KW-0732">Signal</keyword>
<evidence type="ECO:0000256" key="3">
    <source>
        <dbReference type="ARBA" id="ARBA00022729"/>
    </source>
</evidence>
<feature type="domain" description="Fibrinogen C-terminal" evidence="8">
    <location>
        <begin position="113"/>
        <end position="349"/>
    </location>
</feature>
<comment type="subcellular location">
    <subcellularLocation>
        <location evidence="1">Secreted</location>
    </subcellularLocation>
</comment>
<evidence type="ECO:0000256" key="2">
    <source>
        <dbReference type="ARBA" id="ARBA00022525"/>
    </source>
</evidence>
<evidence type="ECO:0000256" key="7">
    <source>
        <dbReference type="SAM" id="Phobius"/>
    </source>
</evidence>
<evidence type="ECO:0000313" key="11">
    <source>
        <dbReference type="EMBL" id="CAF3870724.1"/>
    </source>
</evidence>
<evidence type="ECO:0000256" key="4">
    <source>
        <dbReference type="ARBA" id="ARBA00023054"/>
    </source>
</evidence>
<name>A0A819FQN6_9BILA</name>
<keyword evidence="5" id="KW-1015">Disulfide bond</keyword>
<evidence type="ECO:0000313" key="9">
    <source>
        <dbReference type="EMBL" id="CAF1234416.1"/>
    </source>
</evidence>
<keyword evidence="7" id="KW-0812">Transmembrane</keyword>
<dbReference type="GO" id="GO:0030674">
    <property type="term" value="F:protein-macromolecule adaptor activity"/>
    <property type="evidence" value="ECO:0007669"/>
    <property type="project" value="TreeGrafter"/>
</dbReference>
<evidence type="ECO:0000256" key="6">
    <source>
        <dbReference type="ARBA" id="ARBA00023180"/>
    </source>
</evidence>
<dbReference type="Pfam" id="PF00147">
    <property type="entry name" value="Fibrinogen_C"/>
    <property type="match status" value="1"/>
</dbReference>
<keyword evidence="4" id="KW-0175">Coiled coil</keyword>
<dbReference type="SUPFAM" id="SSF56496">
    <property type="entry name" value="Fibrinogen C-terminal domain-like"/>
    <property type="match status" value="1"/>
</dbReference>
<evidence type="ECO:0000256" key="1">
    <source>
        <dbReference type="ARBA" id="ARBA00004613"/>
    </source>
</evidence>
<dbReference type="SMART" id="SM00186">
    <property type="entry name" value="FBG"/>
    <property type="match status" value="1"/>
</dbReference>
<dbReference type="PANTHER" id="PTHR47221">
    <property type="entry name" value="FIBRINOGEN ALPHA CHAIN"/>
    <property type="match status" value="1"/>
</dbReference>
<dbReference type="GO" id="GO:0034116">
    <property type="term" value="P:positive regulation of heterotypic cell-cell adhesion"/>
    <property type="evidence" value="ECO:0007669"/>
    <property type="project" value="TreeGrafter"/>
</dbReference>
<gene>
    <name evidence="10" type="ORF">IZO911_LOCUS33603</name>
    <name evidence="11" type="ORF">KXQ929_LOCUS21191</name>
    <name evidence="9" type="ORF">VCS650_LOCUS27430</name>
</gene>
<dbReference type="GO" id="GO:0005577">
    <property type="term" value="C:fibrinogen complex"/>
    <property type="evidence" value="ECO:0007669"/>
    <property type="project" value="TreeGrafter"/>
</dbReference>
<keyword evidence="7" id="KW-1133">Transmembrane helix</keyword>
<reference evidence="11" key="1">
    <citation type="submission" date="2021-02" db="EMBL/GenBank/DDBJ databases">
        <authorList>
            <person name="Nowell W R."/>
        </authorList>
    </citation>
    <scope>NUCLEOTIDE SEQUENCE</scope>
</reference>
<comment type="caution">
    <text evidence="11">The sequence shown here is derived from an EMBL/GenBank/DDBJ whole genome shotgun (WGS) entry which is preliminary data.</text>
</comment>
<dbReference type="InterPro" id="IPR002181">
    <property type="entry name" value="Fibrinogen_a/b/g_C_dom"/>
</dbReference>
<dbReference type="EMBL" id="CAJOBB010001536">
    <property type="protein sequence ID" value="CAF3870724.1"/>
    <property type="molecule type" value="Genomic_DNA"/>
</dbReference>
<keyword evidence="2" id="KW-0964">Secreted</keyword>
<dbReference type="PANTHER" id="PTHR47221:SF6">
    <property type="entry name" value="FIBRINOGEN ALPHA CHAIN"/>
    <property type="match status" value="1"/>
</dbReference>
<evidence type="ECO:0000256" key="5">
    <source>
        <dbReference type="ARBA" id="ARBA00023157"/>
    </source>
</evidence>
<evidence type="ECO:0000259" key="8">
    <source>
        <dbReference type="PROSITE" id="PS51406"/>
    </source>
</evidence>
<evidence type="ECO:0000313" key="12">
    <source>
        <dbReference type="Proteomes" id="UP000663868"/>
    </source>
</evidence>
<keyword evidence="6" id="KW-0325">Glycoprotein</keyword>
<dbReference type="Proteomes" id="UP000663860">
    <property type="component" value="Unassembled WGS sequence"/>
</dbReference>
<evidence type="ECO:0000313" key="10">
    <source>
        <dbReference type="EMBL" id="CAF1292692.1"/>
    </source>
</evidence>
<sequence length="358" mass="42438">MLKDQVNSRNSVSLKPNSRSEINHMLSPTTITIPDNSKLSLINCPRTSRRPFNITVERCYILLVHLFLYIIIFILICIRFGQLNTKQEKILSTLNLNHNVTLYQESQNRLLNYPNHKPDCSCQQFSYPKRNQTTRCLDLRVGLSETISNVFCPSSSTEYEHNQWLMIQNRRTNHISFNRTWIEYQRGFGNIVDQLDFWIGNENLYWLTNNYHCRLKIELTDWYNETRKGIYELFHISNQHDDYRMQIDGYSGNIDAYNKFDSFSRWHNNAPFSTYDHPATETTNCPHLHGGVGWWYHPGDECAHVQLNGFLPTHGDGLVPYNTGILWIGWKSDRHYSFQHVHMAIQPKLRRDRNRHRR</sequence>
<dbReference type="InterPro" id="IPR036056">
    <property type="entry name" value="Fibrinogen-like_C"/>
</dbReference>
<feature type="transmembrane region" description="Helical" evidence="7">
    <location>
        <begin position="59"/>
        <end position="81"/>
    </location>
</feature>
<dbReference type="EMBL" id="CAJNON010000385">
    <property type="protein sequence ID" value="CAF1234416.1"/>
    <property type="molecule type" value="Genomic_DNA"/>
</dbReference>
<dbReference type="InterPro" id="IPR037579">
    <property type="entry name" value="FIB_ANG-like"/>
</dbReference>
<dbReference type="AlphaFoldDB" id="A0A819FQN6"/>
<dbReference type="PROSITE" id="PS51406">
    <property type="entry name" value="FIBRINOGEN_C_2"/>
    <property type="match status" value="1"/>
</dbReference>
<dbReference type="OrthoDB" id="7735550at2759"/>
<organism evidence="11 12">
    <name type="scientific">Adineta steineri</name>
    <dbReference type="NCBI Taxonomy" id="433720"/>
    <lineage>
        <taxon>Eukaryota</taxon>
        <taxon>Metazoa</taxon>
        <taxon>Spiralia</taxon>
        <taxon>Gnathifera</taxon>
        <taxon>Rotifera</taxon>
        <taxon>Eurotatoria</taxon>
        <taxon>Bdelloidea</taxon>
        <taxon>Adinetida</taxon>
        <taxon>Adinetidae</taxon>
        <taxon>Adineta</taxon>
    </lineage>
</organism>